<sequence>MSCYRERRLAVTICNHYGRSPRSEKECATGTTICIGINDNLFFL</sequence>
<dbReference type="AlphaFoldDB" id="Q4V648"/>
<organism evidence="2">
    <name type="scientific">Drosophila melanogaster</name>
    <name type="common">Fruit fly</name>
    <dbReference type="NCBI Taxonomy" id="7227"/>
    <lineage>
        <taxon>Eukaryota</taxon>
        <taxon>Metazoa</taxon>
        <taxon>Ecdysozoa</taxon>
        <taxon>Arthropoda</taxon>
        <taxon>Hexapoda</taxon>
        <taxon>Insecta</taxon>
        <taxon>Pterygota</taxon>
        <taxon>Neoptera</taxon>
        <taxon>Endopterygota</taxon>
        <taxon>Diptera</taxon>
        <taxon>Brachycera</taxon>
        <taxon>Muscomorpha</taxon>
        <taxon>Ephydroidea</taxon>
        <taxon>Drosophilidae</taxon>
        <taxon>Drosophila</taxon>
        <taxon>Sophophora</taxon>
    </lineage>
</organism>
<dbReference type="EMBL" id="BT022413">
    <property type="protein sequence ID" value="AAY54829.1"/>
    <property type="molecule type" value="mRNA"/>
</dbReference>
<accession>Q4V648</accession>
<dbReference type="EMBL" id="BT022458">
    <property type="protein sequence ID" value="AAY54874.1"/>
    <property type="molecule type" value="mRNA"/>
</dbReference>
<name>Q4V648_DROME</name>
<evidence type="ECO:0000313" key="2">
    <source>
        <dbReference type="EMBL" id="AAY54874.1"/>
    </source>
</evidence>
<reference evidence="2" key="1">
    <citation type="submission" date="2005-05" db="EMBL/GenBank/DDBJ databases">
        <authorList>
            <person name="Stapleton M."/>
            <person name="Carlson J."/>
            <person name="Chavez C."/>
            <person name="Frise E."/>
            <person name="George R."/>
            <person name="Pacleb J."/>
            <person name="Park S."/>
            <person name="Wan K."/>
            <person name="Yu C."/>
            <person name="Celniker S."/>
        </authorList>
    </citation>
    <scope>NUCLEOTIDE SEQUENCE</scope>
</reference>
<protein>
    <submittedName>
        <fullName evidence="1">IP05617p</fullName>
    </submittedName>
    <submittedName>
        <fullName evidence="2">IP05917p</fullName>
    </submittedName>
</protein>
<proteinExistence type="evidence at transcript level"/>
<evidence type="ECO:0000313" key="1">
    <source>
        <dbReference type="EMBL" id="AAY54829.1"/>
    </source>
</evidence>